<sequence>MSRRYGKDLRLVHRDRGSGTVLAVGLVSVLATLLLAGAMVAAVAVAGQRARTAADLAALAAVAESSTGASQEPACKVARDVALRNGADLVRCRTTLGDAGRPRAEVVVRTTAGGRWTVTRRAAAGAVPGPSAVQVEPAAVLGPGGP</sequence>
<dbReference type="NCBIfam" id="TIGR03816">
    <property type="entry name" value="tadE_like_DECH"/>
    <property type="match status" value="1"/>
</dbReference>
<name>A0ABV5V169_9MICO</name>
<evidence type="ECO:0000313" key="2">
    <source>
        <dbReference type="EMBL" id="MFB9731552.1"/>
    </source>
</evidence>
<comment type="caution">
    <text evidence="2">The sequence shown here is derived from an EMBL/GenBank/DDBJ whole genome shotgun (WGS) entry which is preliminary data.</text>
</comment>
<dbReference type="InterPro" id="IPR021202">
    <property type="entry name" value="Rv3654c-like"/>
</dbReference>
<protein>
    <submittedName>
        <fullName evidence="2">Rv3654c family TadE-like protein</fullName>
    </submittedName>
</protein>
<feature type="transmembrane region" description="Helical" evidence="1">
    <location>
        <begin position="21"/>
        <end position="46"/>
    </location>
</feature>
<keyword evidence="1" id="KW-0472">Membrane</keyword>
<reference evidence="2 3" key="1">
    <citation type="submission" date="2024-09" db="EMBL/GenBank/DDBJ databases">
        <authorList>
            <person name="Sun Q."/>
            <person name="Mori K."/>
        </authorList>
    </citation>
    <scope>NUCLEOTIDE SEQUENCE [LARGE SCALE GENOMIC DNA]</scope>
    <source>
        <strain evidence="2 3">JCM 12763</strain>
    </source>
</reference>
<gene>
    <name evidence="2" type="ORF">ACFFN0_05810</name>
</gene>
<proteinExistence type="predicted"/>
<keyword evidence="1" id="KW-1133">Transmembrane helix</keyword>
<organism evidence="2 3">
    <name type="scientific">Ornithinimicrobium kibberense</name>
    <dbReference type="NCBI Taxonomy" id="282060"/>
    <lineage>
        <taxon>Bacteria</taxon>
        <taxon>Bacillati</taxon>
        <taxon>Actinomycetota</taxon>
        <taxon>Actinomycetes</taxon>
        <taxon>Micrococcales</taxon>
        <taxon>Ornithinimicrobiaceae</taxon>
        <taxon>Ornithinimicrobium</taxon>
    </lineage>
</organism>
<dbReference type="Proteomes" id="UP001589613">
    <property type="component" value="Unassembled WGS sequence"/>
</dbReference>
<dbReference type="EMBL" id="JBHMAX010000012">
    <property type="protein sequence ID" value="MFB9731552.1"/>
    <property type="molecule type" value="Genomic_DNA"/>
</dbReference>
<keyword evidence="1" id="KW-0812">Transmembrane</keyword>
<keyword evidence="3" id="KW-1185">Reference proteome</keyword>
<dbReference type="RefSeq" id="WP_238330218.1">
    <property type="nucleotide sequence ID" value="NZ_JBHMAX010000012.1"/>
</dbReference>
<evidence type="ECO:0000256" key="1">
    <source>
        <dbReference type="SAM" id="Phobius"/>
    </source>
</evidence>
<evidence type="ECO:0000313" key="3">
    <source>
        <dbReference type="Proteomes" id="UP001589613"/>
    </source>
</evidence>
<accession>A0ABV5V169</accession>